<name>A0A564ZMQ9_9BACT</name>
<proteinExistence type="predicted"/>
<organism evidence="1 2">
    <name type="scientific">Candidatus Methylomirabilis lanthanidiphila</name>
    <dbReference type="NCBI Taxonomy" id="2211376"/>
    <lineage>
        <taxon>Bacteria</taxon>
        <taxon>Candidatus Methylomirabilota</taxon>
        <taxon>Candidatus Methylomirabilia</taxon>
        <taxon>Candidatus Methylomirabilales</taxon>
        <taxon>Candidatus Methylomirabilaceae</taxon>
        <taxon>Candidatus Methylomirabilis</taxon>
    </lineage>
</organism>
<keyword evidence="2" id="KW-1185">Reference proteome</keyword>
<reference evidence="1 2" key="1">
    <citation type="submission" date="2019-07" db="EMBL/GenBank/DDBJ databases">
        <authorList>
            <person name="Cremers G."/>
        </authorList>
    </citation>
    <scope>NUCLEOTIDE SEQUENCE [LARGE SCALE GENOMIC DNA]</scope>
</reference>
<dbReference type="Proteomes" id="UP000334340">
    <property type="component" value="Unassembled WGS sequence"/>
</dbReference>
<evidence type="ECO:0000313" key="2">
    <source>
        <dbReference type="Proteomes" id="UP000334340"/>
    </source>
</evidence>
<dbReference type="AlphaFoldDB" id="A0A564ZMQ9"/>
<sequence>MLFAVLVDASEGWRGVRMPAHIVHRLEQMAEHPDSEWEDPDLMKLAA</sequence>
<protein>
    <submittedName>
        <fullName evidence="1">Uncharacterized protein</fullName>
    </submittedName>
</protein>
<evidence type="ECO:0000313" key="1">
    <source>
        <dbReference type="EMBL" id="VUZ85932.1"/>
    </source>
</evidence>
<gene>
    <name evidence="1" type="ORF">MELA_02319</name>
</gene>
<accession>A0A564ZMQ9</accession>
<dbReference type="EMBL" id="CABIKM010000037">
    <property type="protein sequence ID" value="VUZ85932.1"/>
    <property type="molecule type" value="Genomic_DNA"/>
</dbReference>